<evidence type="ECO:0000259" key="2">
    <source>
        <dbReference type="Pfam" id="PF08398"/>
    </source>
</evidence>
<protein>
    <submittedName>
        <fullName evidence="3">(apollo) hypothetical protein</fullName>
    </submittedName>
</protein>
<accession>A0A8S3Y2G2</accession>
<proteinExistence type="predicted"/>
<dbReference type="GO" id="GO:0005198">
    <property type="term" value="F:structural molecule activity"/>
    <property type="evidence" value="ECO:0007669"/>
    <property type="project" value="InterPro"/>
</dbReference>
<comment type="caution">
    <text evidence="3">The sequence shown here is derived from an EMBL/GenBank/DDBJ whole genome shotgun (WGS) entry which is preliminary data.</text>
</comment>
<dbReference type="InterPro" id="IPR013607">
    <property type="entry name" value="Phospholipase_A2-like"/>
</dbReference>
<feature type="compositionally biased region" description="Pro residues" evidence="1">
    <location>
        <begin position="445"/>
        <end position="464"/>
    </location>
</feature>
<dbReference type="Pfam" id="PF08398">
    <property type="entry name" value="Phospholip_A2_4"/>
    <property type="match status" value="1"/>
</dbReference>
<feature type="domain" description="Phospholipase A2-like" evidence="2">
    <location>
        <begin position="10"/>
        <end position="50"/>
    </location>
</feature>
<reference evidence="3" key="1">
    <citation type="submission" date="2021-04" db="EMBL/GenBank/DDBJ databases">
        <authorList>
            <person name="Tunstrom K."/>
        </authorList>
    </citation>
    <scope>NUCLEOTIDE SEQUENCE</scope>
</reference>
<dbReference type="AlphaFoldDB" id="A0A8S3Y2G2"/>
<name>A0A8S3Y2G2_PARAO</name>
<keyword evidence="4" id="KW-1185">Reference proteome</keyword>
<evidence type="ECO:0000256" key="1">
    <source>
        <dbReference type="SAM" id="MobiDB-lite"/>
    </source>
</evidence>
<feature type="compositionally biased region" description="Basic and acidic residues" evidence="1">
    <location>
        <begin position="423"/>
        <end position="432"/>
    </location>
</feature>
<dbReference type="EMBL" id="CAJQZP010001449">
    <property type="protein sequence ID" value="CAG5047374.1"/>
    <property type="molecule type" value="Genomic_DNA"/>
</dbReference>
<dbReference type="Proteomes" id="UP000691718">
    <property type="component" value="Unassembled WGS sequence"/>
</dbReference>
<feature type="region of interest" description="Disordered" evidence="1">
    <location>
        <begin position="423"/>
        <end position="472"/>
    </location>
</feature>
<organism evidence="3 4">
    <name type="scientific">Parnassius apollo</name>
    <name type="common">Apollo butterfly</name>
    <name type="synonym">Papilio apollo</name>
    <dbReference type="NCBI Taxonomy" id="110799"/>
    <lineage>
        <taxon>Eukaryota</taxon>
        <taxon>Metazoa</taxon>
        <taxon>Ecdysozoa</taxon>
        <taxon>Arthropoda</taxon>
        <taxon>Hexapoda</taxon>
        <taxon>Insecta</taxon>
        <taxon>Pterygota</taxon>
        <taxon>Neoptera</taxon>
        <taxon>Endopterygota</taxon>
        <taxon>Lepidoptera</taxon>
        <taxon>Glossata</taxon>
        <taxon>Ditrysia</taxon>
        <taxon>Papilionoidea</taxon>
        <taxon>Papilionidae</taxon>
        <taxon>Parnassiinae</taxon>
        <taxon>Parnassini</taxon>
        <taxon>Parnassius</taxon>
        <taxon>Parnassius</taxon>
    </lineage>
</organism>
<gene>
    <name evidence="3" type="ORF">PAPOLLO_LOCUS23897</name>
</gene>
<evidence type="ECO:0000313" key="3">
    <source>
        <dbReference type="EMBL" id="CAG5047374.1"/>
    </source>
</evidence>
<dbReference type="OrthoDB" id="6927089at2759"/>
<sequence length="472" mass="53535">MSESGDAATGFTLPGYKYLGPGNDLELGEPTNELDQIAKTHDEAYNRIEQEYEYKISTRNRTPFVASSGNVQYANANSQTTIGIWENMDAHGMIKLGEGIIPKTLYGSRLGELNVQNQHRQIPGENQSAACQGKFIDNRLEYWYHNGINDGTSTFPNSVEQYSYLPAIIASAKIFYNATNSIGLIYEKSYTPKDGTFHLKNDAWRFMNYDYLKNRNPVHNIVLRTGEQVAVQHTAADPIKYELATVDNYLYNNYRDTPELHFIPPVGIGILPLLSNDGNHENSILNIMVEMGIEVETQSHGGNVLFTAMRNAQPNPTVMGYMTMNHQFAELIVGHQPITSSTTQTLERQPEPTSVDVEIASRVRARRDDGGYDDTIIRQEQRLLQQETQRLERQLQYDERMHNDEIKAIKETTEKALQEIKKLEKQYKDMISHKPPPPKRQRETPQPPPPPPAAQPPRPPPPKSPEPERAFN</sequence>
<evidence type="ECO:0000313" key="4">
    <source>
        <dbReference type="Proteomes" id="UP000691718"/>
    </source>
</evidence>